<reference evidence="2" key="1">
    <citation type="journal article" date="2019" name="Int. J. Syst. Evol. Microbiol.">
        <title>The Global Catalogue of Microorganisms (GCM) 10K type strain sequencing project: providing services to taxonomists for standard genome sequencing and annotation.</title>
        <authorList>
            <consortium name="The Broad Institute Genomics Platform"/>
            <consortium name="The Broad Institute Genome Sequencing Center for Infectious Disease"/>
            <person name="Wu L."/>
            <person name="Ma J."/>
        </authorList>
    </citation>
    <scope>NUCLEOTIDE SEQUENCE [LARGE SCALE GENOMIC DNA]</scope>
    <source>
        <strain evidence="2">KCTC 23713</strain>
    </source>
</reference>
<dbReference type="Pfam" id="PF16162">
    <property type="entry name" value="KwaB"/>
    <property type="match status" value="1"/>
</dbReference>
<dbReference type="EMBL" id="BMYP01000037">
    <property type="protein sequence ID" value="GHD80344.1"/>
    <property type="molecule type" value="Genomic_DNA"/>
</dbReference>
<organism evidence="1 2">
    <name type="scientific">Vogesella fluminis</name>
    <dbReference type="NCBI Taxonomy" id="1069161"/>
    <lineage>
        <taxon>Bacteria</taxon>
        <taxon>Pseudomonadati</taxon>
        <taxon>Pseudomonadota</taxon>
        <taxon>Betaproteobacteria</taxon>
        <taxon>Neisseriales</taxon>
        <taxon>Chromobacteriaceae</taxon>
        <taxon>Vogesella</taxon>
    </lineage>
</organism>
<dbReference type="RefSeq" id="WP_189354169.1">
    <property type="nucleotide sequence ID" value="NZ_BMYP01000037.1"/>
</dbReference>
<comment type="caution">
    <text evidence="1">The sequence shown here is derived from an EMBL/GenBank/DDBJ whole genome shotgun (WGS) entry which is preliminary data.</text>
</comment>
<dbReference type="InterPro" id="IPR032359">
    <property type="entry name" value="KwaB-like"/>
</dbReference>
<keyword evidence="2" id="KW-1185">Reference proteome</keyword>
<gene>
    <name evidence="1" type="ORF">GCM10011419_24930</name>
</gene>
<protein>
    <submittedName>
        <fullName evidence="1">DUF4868 domain-containing protein</fullName>
    </submittedName>
</protein>
<accession>A0ABQ3HBD8</accession>
<sequence length="310" mass="34751">MTIAQDLQSFGAFDVAQSTASLWIFKKRPATGQMNPFTAVSVVMGDALRDQLKELATNYQTSHTLAEEYSLLSQTSEGGFLAVSREDTLFPSLQGLIDQPLEECLVNNVKQLNNAAGYVLRLRHGESVIYCVKKANADWATRKKKGVMNIFFTEAGLDIMDNPSFSIARSFDFFVVGEHVLMTNKPAFESLLNHKDTYEEAYTALKQEAGFSAAIADFAVFDTFIGKNATHLRRMAVIKARGYYNNPDYMTRLREINGLRGWGIQFDDQGRIVATPEKMRDILHVLLDHRLRSELSDNQYDVPSATPVGQ</sequence>
<dbReference type="Proteomes" id="UP000662678">
    <property type="component" value="Unassembled WGS sequence"/>
</dbReference>
<proteinExistence type="predicted"/>
<evidence type="ECO:0000313" key="2">
    <source>
        <dbReference type="Proteomes" id="UP000662678"/>
    </source>
</evidence>
<name>A0ABQ3HBD8_9NEIS</name>
<evidence type="ECO:0000313" key="1">
    <source>
        <dbReference type="EMBL" id="GHD80344.1"/>
    </source>
</evidence>